<evidence type="ECO:0000256" key="1">
    <source>
        <dbReference type="SAM" id="MobiDB-lite"/>
    </source>
</evidence>
<keyword evidence="3" id="KW-1185">Reference proteome</keyword>
<sequence>MSDLQSSKHPITLCPSLATRSKSRRTNYACSTLVEKTDDDWKVKVKVKGDDQSGLVPSAYLESTRRVTGKITLASRRDTRIEVVQLRERPKDHSANDQELYHRARGLLLLDVIFKSTVPGESDEERRELEPDGRCQAEEKAGAAERYGASRGENRA</sequence>
<gene>
    <name evidence="2" type="ORF">EDB92DRAFT_1939844</name>
</gene>
<dbReference type="AlphaFoldDB" id="A0AAD4LTH6"/>
<reference evidence="2" key="1">
    <citation type="submission" date="2022-01" db="EMBL/GenBank/DDBJ databases">
        <title>Comparative genomics reveals a dynamic genome evolution in the ectomycorrhizal milk-cap (Lactarius) mushrooms.</title>
        <authorList>
            <consortium name="DOE Joint Genome Institute"/>
            <person name="Lebreton A."/>
            <person name="Tang N."/>
            <person name="Kuo A."/>
            <person name="LaButti K."/>
            <person name="Drula E."/>
            <person name="Barry K."/>
            <person name="Clum A."/>
            <person name="Lipzen A."/>
            <person name="Mousain D."/>
            <person name="Ng V."/>
            <person name="Wang R."/>
            <person name="Wang X."/>
            <person name="Dai Y."/>
            <person name="Henrissat B."/>
            <person name="Grigoriev I.V."/>
            <person name="Guerin-Laguette A."/>
            <person name="Yu F."/>
            <person name="Martin F.M."/>
        </authorList>
    </citation>
    <scope>NUCLEOTIDE SEQUENCE</scope>
    <source>
        <strain evidence="2">QP</strain>
    </source>
</reference>
<protein>
    <submittedName>
        <fullName evidence="2">Uncharacterized protein</fullName>
    </submittedName>
</protein>
<accession>A0AAD4LTH6</accession>
<name>A0AAD4LTH6_9AGAM</name>
<dbReference type="EMBL" id="JAKELL010000002">
    <property type="protein sequence ID" value="KAH9000101.1"/>
    <property type="molecule type" value="Genomic_DNA"/>
</dbReference>
<dbReference type="Proteomes" id="UP001201163">
    <property type="component" value="Unassembled WGS sequence"/>
</dbReference>
<proteinExistence type="predicted"/>
<evidence type="ECO:0000313" key="2">
    <source>
        <dbReference type="EMBL" id="KAH9000101.1"/>
    </source>
</evidence>
<feature type="compositionally biased region" description="Basic and acidic residues" evidence="1">
    <location>
        <begin position="124"/>
        <end position="143"/>
    </location>
</feature>
<organism evidence="2 3">
    <name type="scientific">Lactarius akahatsu</name>
    <dbReference type="NCBI Taxonomy" id="416441"/>
    <lineage>
        <taxon>Eukaryota</taxon>
        <taxon>Fungi</taxon>
        <taxon>Dikarya</taxon>
        <taxon>Basidiomycota</taxon>
        <taxon>Agaricomycotina</taxon>
        <taxon>Agaricomycetes</taxon>
        <taxon>Russulales</taxon>
        <taxon>Russulaceae</taxon>
        <taxon>Lactarius</taxon>
    </lineage>
</organism>
<feature type="region of interest" description="Disordered" evidence="1">
    <location>
        <begin position="119"/>
        <end position="156"/>
    </location>
</feature>
<evidence type="ECO:0000313" key="3">
    <source>
        <dbReference type="Proteomes" id="UP001201163"/>
    </source>
</evidence>
<comment type="caution">
    <text evidence="2">The sequence shown here is derived from an EMBL/GenBank/DDBJ whole genome shotgun (WGS) entry which is preliminary data.</text>
</comment>